<keyword evidence="3" id="KW-1185">Reference proteome</keyword>
<reference evidence="2" key="1">
    <citation type="submission" date="2020-10" db="EMBL/GenBank/DDBJ databases">
        <authorList>
            <person name="Kikuchi T."/>
        </authorList>
    </citation>
    <scope>NUCLEOTIDE SEQUENCE</scope>
    <source>
        <strain evidence="2">NKZ352</strain>
    </source>
</reference>
<gene>
    <name evidence="2" type="ORF">CAUJ_LOCUS7902</name>
</gene>
<sequence length="357" mass="40739">MNKLRSAFKWKRKSYDSDSTGYCSSSDVSRPLSDSQFILRPSTVMSNSYSLANSYYNLEYAEFKSTSLPMKTDTVSSRTSRKSTVSSQAYNGDHSSMGEDDEDDVSTLRPTSSQTQTVPLMPQLTSIKHFMAQEELRRAIPRTTPELDEMPTISLATTTPGEDDDIDCDISASTSVSTAAMPDYSEDETVDVVSKSPSYTIRFPFDEFEEEDMAELFDQLEFDDQQPSTSSANFRQKKLLIKEPSSKIYYDEEENSEAQPPLMNRPESAPRPRSILKKGPSFAGHIYEEIEGDHLTPIPEDIRPELPVRPFLQPLRFFPPCNFFQPRQRYPSIRRRKKMPSLHHSQSLASYFSKKRK</sequence>
<dbReference type="AlphaFoldDB" id="A0A8S1H859"/>
<feature type="compositionally biased region" description="Basic residues" evidence="1">
    <location>
        <begin position="1"/>
        <end position="12"/>
    </location>
</feature>
<feature type="compositionally biased region" description="Low complexity" evidence="1">
    <location>
        <begin position="71"/>
        <end position="87"/>
    </location>
</feature>
<feature type="region of interest" description="Disordered" evidence="1">
    <location>
        <begin position="69"/>
        <end position="115"/>
    </location>
</feature>
<dbReference type="EMBL" id="CAJGYM010000024">
    <property type="protein sequence ID" value="CAD6191983.1"/>
    <property type="molecule type" value="Genomic_DNA"/>
</dbReference>
<accession>A0A8S1H859</accession>
<feature type="region of interest" description="Disordered" evidence="1">
    <location>
        <begin position="333"/>
        <end position="357"/>
    </location>
</feature>
<feature type="region of interest" description="Disordered" evidence="1">
    <location>
        <begin position="250"/>
        <end position="276"/>
    </location>
</feature>
<dbReference type="OrthoDB" id="5815347at2759"/>
<feature type="region of interest" description="Disordered" evidence="1">
    <location>
        <begin position="1"/>
        <end position="31"/>
    </location>
</feature>
<protein>
    <submittedName>
        <fullName evidence="2">Uncharacterized protein</fullName>
    </submittedName>
</protein>
<name>A0A8S1H859_9PELO</name>
<dbReference type="Proteomes" id="UP000835052">
    <property type="component" value="Unassembled WGS sequence"/>
</dbReference>
<comment type="caution">
    <text evidence="2">The sequence shown here is derived from an EMBL/GenBank/DDBJ whole genome shotgun (WGS) entry which is preliminary data.</text>
</comment>
<organism evidence="2 3">
    <name type="scientific">Caenorhabditis auriculariae</name>
    <dbReference type="NCBI Taxonomy" id="2777116"/>
    <lineage>
        <taxon>Eukaryota</taxon>
        <taxon>Metazoa</taxon>
        <taxon>Ecdysozoa</taxon>
        <taxon>Nematoda</taxon>
        <taxon>Chromadorea</taxon>
        <taxon>Rhabditida</taxon>
        <taxon>Rhabditina</taxon>
        <taxon>Rhabditomorpha</taxon>
        <taxon>Rhabditoidea</taxon>
        <taxon>Rhabditidae</taxon>
        <taxon>Peloderinae</taxon>
        <taxon>Caenorhabditis</taxon>
    </lineage>
</organism>
<evidence type="ECO:0000313" key="3">
    <source>
        <dbReference type="Proteomes" id="UP000835052"/>
    </source>
</evidence>
<evidence type="ECO:0000313" key="2">
    <source>
        <dbReference type="EMBL" id="CAD6191983.1"/>
    </source>
</evidence>
<proteinExistence type="predicted"/>
<evidence type="ECO:0000256" key="1">
    <source>
        <dbReference type="SAM" id="MobiDB-lite"/>
    </source>
</evidence>